<gene>
    <name evidence="2" type="ORF">KBJ98_07765</name>
</gene>
<evidence type="ECO:0000313" key="2">
    <source>
        <dbReference type="EMBL" id="MBQ0908594.1"/>
    </source>
</evidence>
<accession>A0ABS5D3L4</accession>
<dbReference type="InterPro" id="IPR045951">
    <property type="entry name" value="DUF6371"/>
</dbReference>
<keyword evidence="3" id="KW-1185">Reference proteome</keyword>
<protein>
    <recommendedName>
        <fullName evidence="1">DUF6371 domain-containing protein</fullName>
    </recommendedName>
</protein>
<feature type="domain" description="DUF6371" evidence="1">
    <location>
        <begin position="7"/>
        <end position="157"/>
    </location>
</feature>
<evidence type="ECO:0000313" key="3">
    <source>
        <dbReference type="Proteomes" id="UP000679008"/>
    </source>
</evidence>
<dbReference type="Pfam" id="PF19898">
    <property type="entry name" value="DUF6371"/>
    <property type="match status" value="1"/>
</dbReference>
<dbReference type="EMBL" id="JAGPXB010000005">
    <property type="protein sequence ID" value="MBQ0908594.1"/>
    <property type="molecule type" value="Genomic_DNA"/>
</dbReference>
<evidence type="ECO:0000259" key="1">
    <source>
        <dbReference type="Pfam" id="PF19898"/>
    </source>
</evidence>
<sequence>MVPDSQNNFIIFLKTLFTSREVQTAVLNYLIGSWSDWKGITVFWQIDQKERVYHGKLMLYNTETGKRVVGKDGNAIISSVRSRLNIDKIGFNQCLFGLHLVGENTKVIALIESEKSAIIMSIFKPEYVWLSTGGKGGFKFDFLKPIKEQKIIAFPDKGVYDLWLEKANQLNSFGFNIRVSNWLETQNEFSVGTDLADVYMFFRQKGL</sequence>
<proteinExistence type="predicted"/>
<organism evidence="2 3">
    <name type="scientific">Flavobacterium erciyesense</name>
    <dbReference type="NCBI Taxonomy" id="2825842"/>
    <lineage>
        <taxon>Bacteria</taxon>
        <taxon>Pseudomonadati</taxon>
        <taxon>Bacteroidota</taxon>
        <taxon>Flavobacteriia</taxon>
        <taxon>Flavobacteriales</taxon>
        <taxon>Flavobacteriaceae</taxon>
        <taxon>Flavobacterium</taxon>
    </lineage>
</organism>
<dbReference type="RefSeq" id="WP_210789224.1">
    <property type="nucleotide sequence ID" value="NZ_JAGPXB010000005.1"/>
</dbReference>
<name>A0ABS5D3L4_9FLAO</name>
<comment type="caution">
    <text evidence="2">The sequence shown here is derived from an EMBL/GenBank/DDBJ whole genome shotgun (WGS) entry which is preliminary data.</text>
</comment>
<dbReference type="Proteomes" id="UP000679008">
    <property type="component" value="Unassembled WGS sequence"/>
</dbReference>
<reference evidence="2 3" key="1">
    <citation type="submission" date="2021-04" db="EMBL/GenBank/DDBJ databases">
        <title>Description of novel Flavobacterium sp. F-328.</title>
        <authorList>
            <person name="Saticioglu I.B."/>
        </authorList>
    </citation>
    <scope>NUCLEOTIDE SEQUENCE [LARGE SCALE GENOMIC DNA]</scope>
    <source>
        <strain evidence="2 3">F-328</strain>
    </source>
</reference>